<proteinExistence type="predicted"/>
<comment type="caution">
    <text evidence="2">The sequence shown here is derived from an EMBL/GenBank/DDBJ whole genome shotgun (WGS) entry which is preliminary data.</text>
</comment>
<dbReference type="EMBL" id="JAFMYV010000016">
    <property type="protein sequence ID" value="MBO0939623.1"/>
    <property type="molecule type" value="Genomic_DNA"/>
</dbReference>
<keyword evidence="3" id="KW-1185">Reference proteome</keyword>
<feature type="chain" id="PRO_5037780951" evidence="1">
    <location>
        <begin position="20"/>
        <end position="225"/>
    </location>
</feature>
<dbReference type="RefSeq" id="WP_207367155.1">
    <property type="nucleotide sequence ID" value="NZ_JAFMYV010000016.1"/>
</dbReference>
<evidence type="ECO:0000313" key="3">
    <source>
        <dbReference type="Proteomes" id="UP000664034"/>
    </source>
</evidence>
<dbReference type="AlphaFoldDB" id="A0A939K769"/>
<sequence>MRTLRILILTLLVGSSAMAQTTSTFTATVNGKPFEAKGQRLKLPLPGTMRYLAIAGMNVNPDVQLWLRFFYLNDLKPGTYKILDESDRSVRETFNKNNVADGSNPVYALLDYTEETKGMGHAFQDGESREGTVTITKVTDTSIEGTFSGTLRGQTYKKRVMATLGGFGLRQNLEDKAITAAGGGMFVKGDPHDHSNTKKGDKTDDIVITNGTFNVVWGTDDKKKQ</sequence>
<evidence type="ECO:0000313" key="2">
    <source>
        <dbReference type="EMBL" id="MBO0939623.1"/>
    </source>
</evidence>
<organism evidence="2 3">
    <name type="scientific">Fibrella rubiginis</name>
    <dbReference type="NCBI Taxonomy" id="2817060"/>
    <lineage>
        <taxon>Bacteria</taxon>
        <taxon>Pseudomonadati</taxon>
        <taxon>Bacteroidota</taxon>
        <taxon>Cytophagia</taxon>
        <taxon>Cytophagales</taxon>
        <taxon>Spirosomataceae</taxon>
        <taxon>Fibrella</taxon>
    </lineage>
</organism>
<name>A0A939K769_9BACT</name>
<protein>
    <submittedName>
        <fullName evidence="2">Uncharacterized protein</fullName>
    </submittedName>
</protein>
<feature type="signal peptide" evidence="1">
    <location>
        <begin position="1"/>
        <end position="19"/>
    </location>
</feature>
<gene>
    <name evidence="2" type="ORF">J2I47_23945</name>
</gene>
<evidence type="ECO:0000256" key="1">
    <source>
        <dbReference type="SAM" id="SignalP"/>
    </source>
</evidence>
<keyword evidence="1" id="KW-0732">Signal</keyword>
<reference evidence="2" key="1">
    <citation type="submission" date="2021-03" db="EMBL/GenBank/DDBJ databases">
        <title>Fibrella sp. HMF5335 genome sequencing and assembly.</title>
        <authorList>
            <person name="Kang H."/>
            <person name="Kim H."/>
            <person name="Bae S."/>
            <person name="Joh K."/>
        </authorList>
    </citation>
    <scope>NUCLEOTIDE SEQUENCE</scope>
    <source>
        <strain evidence="2">HMF5335</strain>
    </source>
</reference>
<accession>A0A939K769</accession>
<dbReference type="Proteomes" id="UP000664034">
    <property type="component" value="Unassembled WGS sequence"/>
</dbReference>